<dbReference type="Proteomes" id="UP000469890">
    <property type="component" value="Unassembled WGS sequence"/>
</dbReference>
<comment type="caution">
    <text evidence="6">The sequence shown here is derived from an EMBL/GenBank/DDBJ whole genome shotgun (WGS) entry which is preliminary data.</text>
</comment>
<dbReference type="EMBL" id="JAAECE010000013">
    <property type="protein sequence ID" value="KAF1796349.1"/>
    <property type="molecule type" value="Genomic_DNA"/>
</dbReference>
<sequence>MASNTTTQYHGACICKSIHITLQGEPVKAVACHCLDCQKSAGGPYQTCAMYETKNLTVDDPSNNLKKYVFPKESALSGYEKHKFFCGVCGTHLYNQPMKHNGEKSVIKTGFLDSADGPGVNLFKPEGELFTKDRASFAAPIEGVKQFEKGF</sequence>
<evidence type="ECO:0000313" key="7">
    <source>
        <dbReference type="Proteomes" id="UP000469890"/>
    </source>
</evidence>
<comment type="similarity">
    <text evidence="1">Belongs to the Gfa family.</text>
</comment>
<dbReference type="GO" id="GO:0046872">
    <property type="term" value="F:metal ion binding"/>
    <property type="evidence" value="ECO:0007669"/>
    <property type="project" value="UniProtKB-KW"/>
</dbReference>
<accession>A0A8H4B6I4</accession>
<feature type="domain" description="CENP-V/GFA" evidence="5">
    <location>
        <begin position="9"/>
        <end position="131"/>
    </location>
</feature>
<reference evidence="6 7" key="1">
    <citation type="submission" date="2019-09" db="EMBL/GenBank/DDBJ databases">
        <authorList>
            <consortium name="DOE Joint Genome Institute"/>
            <person name="Mondo S.J."/>
            <person name="Navarro-Mendoza M.I."/>
            <person name="Perez-Arques C."/>
            <person name="Panchal S."/>
            <person name="Nicolas F.E."/>
            <person name="Ganguly P."/>
            <person name="Pangilinan J."/>
            <person name="Grigoriev I."/>
            <person name="Heitman J."/>
            <person name="Sanya K."/>
            <person name="Garre V."/>
        </authorList>
    </citation>
    <scope>NUCLEOTIDE SEQUENCE [LARGE SCALE GENOMIC DNA]</scope>
    <source>
        <strain evidence="6 7">MU402</strain>
    </source>
</reference>
<dbReference type="InterPro" id="IPR011057">
    <property type="entry name" value="Mss4-like_sf"/>
</dbReference>
<evidence type="ECO:0000256" key="2">
    <source>
        <dbReference type="ARBA" id="ARBA00022723"/>
    </source>
</evidence>
<evidence type="ECO:0000313" key="6">
    <source>
        <dbReference type="EMBL" id="KAF1796349.1"/>
    </source>
</evidence>
<keyword evidence="4" id="KW-0456">Lyase</keyword>
<evidence type="ECO:0000256" key="1">
    <source>
        <dbReference type="ARBA" id="ARBA00005495"/>
    </source>
</evidence>
<dbReference type="AlphaFoldDB" id="A0A8H4B6I4"/>
<dbReference type="PANTHER" id="PTHR33337">
    <property type="entry name" value="GFA DOMAIN-CONTAINING PROTEIN"/>
    <property type="match status" value="1"/>
</dbReference>
<protein>
    <submittedName>
        <fullName evidence="6">Mss4-like protein</fullName>
    </submittedName>
</protein>
<evidence type="ECO:0000259" key="5">
    <source>
        <dbReference type="PROSITE" id="PS51891"/>
    </source>
</evidence>
<dbReference type="PANTHER" id="PTHR33337:SF30">
    <property type="entry name" value="DUF636 DOMAIN PROTEIN (AFU_ORTHOLOGUE AFUA_1G03180)"/>
    <property type="match status" value="1"/>
</dbReference>
<dbReference type="Pfam" id="PF04828">
    <property type="entry name" value="GFA"/>
    <property type="match status" value="1"/>
</dbReference>
<dbReference type="GO" id="GO:0016846">
    <property type="term" value="F:carbon-sulfur lyase activity"/>
    <property type="evidence" value="ECO:0007669"/>
    <property type="project" value="InterPro"/>
</dbReference>
<proteinExistence type="inferred from homology"/>
<dbReference type="InterPro" id="IPR006913">
    <property type="entry name" value="CENP-V/GFA"/>
</dbReference>
<evidence type="ECO:0000256" key="3">
    <source>
        <dbReference type="ARBA" id="ARBA00022833"/>
    </source>
</evidence>
<keyword evidence="2" id="KW-0479">Metal-binding</keyword>
<keyword evidence="3" id="KW-0862">Zinc</keyword>
<dbReference type="SUPFAM" id="SSF51316">
    <property type="entry name" value="Mss4-like"/>
    <property type="match status" value="1"/>
</dbReference>
<name>A0A8H4B6I4_MUCCL</name>
<dbReference type="Gene3D" id="3.90.1590.10">
    <property type="entry name" value="glutathione-dependent formaldehyde- activating enzyme (gfa)"/>
    <property type="match status" value="1"/>
</dbReference>
<evidence type="ECO:0000256" key="4">
    <source>
        <dbReference type="ARBA" id="ARBA00023239"/>
    </source>
</evidence>
<dbReference type="PROSITE" id="PS51891">
    <property type="entry name" value="CENP_V_GFA"/>
    <property type="match status" value="1"/>
</dbReference>
<gene>
    <name evidence="6" type="ORF">FB192DRAFT_1337120</name>
</gene>
<organism evidence="6 7">
    <name type="scientific">Mucor circinelloides f. lusitanicus</name>
    <name type="common">Mucor racemosus var. lusitanicus</name>
    <dbReference type="NCBI Taxonomy" id="29924"/>
    <lineage>
        <taxon>Eukaryota</taxon>
        <taxon>Fungi</taxon>
        <taxon>Fungi incertae sedis</taxon>
        <taxon>Mucoromycota</taxon>
        <taxon>Mucoromycotina</taxon>
        <taxon>Mucoromycetes</taxon>
        <taxon>Mucorales</taxon>
        <taxon>Mucorineae</taxon>
        <taxon>Mucoraceae</taxon>
        <taxon>Mucor</taxon>
    </lineage>
</organism>